<organism evidence="1 2">
    <name type="scientific">Nocardiopsis tropica</name>
    <dbReference type="NCBI Taxonomy" id="109330"/>
    <lineage>
        <taxon>Bacteria</taxon>
        <taxon>Bacillati</taxon>
        <taxon>Actinomycetota</taxon>
        <taxon>Actinomycetes</taxon>
        <taxon>Streptosporangiales</taxon>
        <taxon>Nocardiopsidaceae</taxon>
        <taxon>Nocardiopsis</taxon>
    </lineage>
</organism>
<evidence type="ECO:0000313" key="2">
    <source>
        <dbReference type="Proteomes" id="UP001348641"/>
    </source>
</evidence>
<dbReference type="RefSeq" id="WP_330156939.1">
    <property type="nucleotide sequence ID" value="NZ_BAAAJA010000005.1"/>
</dbReference>
<comment type="caution">
    <text evidence="1">The sequence shown here is derived from an EMBL/GenBank/DDBJ whole genome shotgun (WGS) entry which is preliminary data.</text>
</comment>
<name>A0ABU7KLW3_9ACTN</name>
<dbReference type="Proteomes" id="UP001348641">
    <property type="component" value="Unassembled WGS sequence"/>
</dbReference>
<dbReference type="EMBL" id="JAUUCC010000006">
    <property type="protein sequence ID" value="MEE2049677.1"/>
    <property type="molecule type" value="Genomic_DNA"/>
</dbReference>
<proteinExistence type="predicted"/>
<sequence length="75" mass="8060">MASTLSTLLFVAAIATIGALMLRHGRTAAPAAAWQAPVTPGEGAVDILKERYARGEIGFEEFNRRLGHLLNPSRE</sequence>
<accession>A0ABU7KLW3</accession>
<evidence type="ECO:0000313" key="1">
    <source>
        <dbReference type="EMBL" id="MEE2049677.1"/>
    </source>
</evidence>
<reference evidence="1 2" key="1">
    <citation type="submission" date="2023-07" db="EMBL/GenBank/DDBJ databases">
        <authorList>
            <person name="Girao M."/>
            <person name="Carvalho M.F."/>
        </authorList>
    </citation>
    <scope>NUCLEOTIDE SEQUENCE [LARGE SCALE GENOMIC DNA]</scope>
    <source>
        <strain evidence="1 2">66/93</strain>
    </source>
</reference>
<gene>
    <name evidence="1" type="ORF">Q8A49_04130</name>
</gene>
<protein>
    <submittedName>
        <fullName evidence="1">SHOCT domain-containing protein</fullName>
    </submittedName>
</protein>